<protein>
    <submittedName>
        <fullName evidence="6">AraC family transcriptional regulator</fullName>
    </submittedName>
</protein>
<dbReference type="KEGG" id="ltr:EVS81_04995"/>
<reference evidence="6 7" key="1">
    <citation type="submission" date="2019-02" db="EMBL/GenBank/DDBJ databases">
        <authorList>
            <person name="Sun L."/>
            <person name="Pan D."/>
            <person name="Wu X."/>
        </authorList>
    </citation>
    <scope>NUCLEOTIDE SEQUENCE [LARGE SCALE GENOMIC DNA]</scope>
    <source>
        <strain evidence="6 7">JW-1</strain>
    </source>
</reference>
<feature type="region of interest" description="Disordered" evidence="4">
    <location>
        <begin position="289"/>
        <end position="309"/>
    </location>
</feature>
<dbReference type="GO" id="GO:0003700">
    <property type="term" value="F:DNA-binding transcription factor activity"/>
    <property type="evidence" value="ECO:0007669"/>
    <property type="project" value="InterPro"/>
</dbReference>
<name>A0A4P6KE97_9MICO</name>
<keyword evidence="3" id="KW-0804">Transcription</keyword>
<dbReference type="PANTHER" id="PTHR46796">
    <property type="entry name" value="HTH-TYPE TRANSCRIPTIONAL ACTIVATOR RHAS-RELATED"/>
    <property type="match status" value="1"/>
</dbReference>
<evidence type="ECO:0000259" key="5">
    <source>
        <dbReference type="PROSITE" id="PS01124"/>
    </source>
</evidence>
<dbReference type="OrthoDB" id="186135at2"/>
<dbReference type="SUPFAM" id="SSF46689">
    <property type="entry name" value="Homeodomain-like"/>
    <property type="match status" value="1"/>
</dbReference>
<keyword evidence="7" id="KW-1185">Reference proteome</keyword>
<feature type="compositionally biased region" description="Basic and acidic residues" evidence="4">
    <location>
        <begin position="297"/>
        <end position="309"/>
    </location>
</feature>
<dbReference type="PROSITE" id="PS01124">
    <property type="entry name" value="HTH_ARAC_FAMILY_2"/>
    <property type="match status" value="1"/>
</dbReference>
<keyword evidence="2" id="KW-0238">DNA-binding</keyword>
<dbReference type="PANTHER" id="PTHR46796:SF13">
    <property type="entry name" value="HTH-TYPE TRANSCRIPTIONAL ACTIVATOR RHAS"/>
    <property type="match status" value="1"/>
</dbReference>
<dbReference type="Proteomes" id="UP000289260">
    <property type="component" value="Chromosome"/>
</dbReference>
<feature type="domain" description="HTH araC/xylS-type" evidence="5">
    <location>
        <begin position="183"/>
        <end position="281"/>
    </location>
</feature>
<dbReference type="Gene3D" id="1.10.10.60">
    <property type="entry name" value="Homeodomain-like"/>
    <property type="match status" value="1"/>
</dbReference>
<evidence type="ECO:0000313" key="6">
    <source>
        <dbReference type="EMBL" id="QBE48271.1"/>
    </source>
</evidence>
<dbReference type="Pfam" id="PF12833">
    <property type="entry name" value="HTH_18"/>
    <property type="match status" value="1"/>
</dbReference>
<dbReference type="InterPro" id="IPR018060">
    <property type="entry name" value="HTH_AraC"/>
</dbReference>
<proteinExistence type="predicted"/>
<accession>A0A4P6KE97</accession>
<dbReference type="GO" id="GO:0043565">
    <property type="term" value="F:sequence-specific DNA binding"/>
    <property type="evidence" value="ECO:0007669"/>
    <property type="project" value="InterPro"/>
</dbReference>
<dbReference type="SMART" id="SM00342">
    <property type="entry name" value="HTH_ARAC"/>
    <property type="match status" value="1"/>
</dbReference>
<evidence type="ECO:0000256" key="4">
    <source>
        <dbReference type="SAM" id="MobiDB-lite"/>
    </source>
</evidence>
<dbReference type="EMBL" id="CP035806">
    <property type="protein sequence ID" value="QBE48271.1"/>
    <property type="molecule type" value="Genomic_DNA"/>
</dbReference>
<evidence type="ECO:0000256" key="2">
    <source>
        <dbReference type="ARBA" id="ARBA00023125"/>
    </source>
</evidence>
<dbReference type="AlphaFoldDB" id="A0A4P6KE97"/>
<keyword evidence="1" id="KW-0805">Transcription regulation</keyword>
<evidence type="ECO:0000313" key="7">
    <source>
        <dbReference type="Proteomes" id="UP000289260"/>
    </source>
</evidence>
<gene>
    <name evidence="6" type="ORF">EVS81_04995</name>
</gene>
<organism evidence="6 7">
    <name type="scientific">Leucobacter triazinivorans</name>
    <dbReference type="NCBI Taxonomy" id="1784719"/>
    <lineage>
        <taxon>Bacteria</taxon>
        <taxon>Bacillati</taxon>
        <taxon>Actinomycetota</taxon>
        <taxon>Actinomycetes</taxon>
        <taxon>Micrococcales</taxon>
        <taxon>Microbacteriaceae</taxon>
        <taxon>Leucobacter</taxon>
    </lineage>
</organism>
<dbReference type="InterPro" id="IPR050204">
    <property type="entry name" value="AraC_XylS_family_regulators"/>
</dbReference>
<sequence length="309" mass="35034">MFAKDDYLTEPTSPAAYQQVKIVVARKGRVRLISQHDELIVCGGDAVTIPAQTEFQIIPVSSSHLTCIFIDPEYAVDLVYWQYRSYLTDRTDARVLAERLYSGIHLLIPLGHHLRLLEPALNRMIALSRLHDFSSHSNQIQGLWFTVAHTLSLCGGRLWPTPTNLQQAPTPLAEPTLLRSEVLQVTQLLEQQPERRWTLQELAEVVHLSPNHLAAICSRAWGHTPRVRLTLIRIERLAHYLRETSIPVKQCVRLVGWQNHAHAVRIFRSRMGLAPSEYRLACISYGSETSGYQSHGDGLRSTDKQASEL</sequence>
<evidence type="ECO:0000256" key="3">
    <source>
        <dbReference type="ARBA" id="ARBA00023163"/>
    </source>
</evidence>
<dbReference type="InterPro" id="IPR009057">
    <property type="entry name" value="Homeodomain-like_sf"/>
</dbReference>
<evidence type="ECO:0000256" key="1">
    <source>
        <dbReference type="ARBA" id="ARBA00023015"/>
    </source>
</evidence>